<dbReference type="GO" id="GO:0005524">
    <property type="term" value="F:ATP binding"/>
    <property type="evidence" value="ECO:0007669"/>
    <property type="project" value="InterPro"/>
</dbReference>
<feature type="domain" description="Protein kinase" evidence="2">
    <location>
        <begin position="1"/>
        <end position="114"/>
    </location>
</feature>
<dbReference type="AlphaFoldDB" id="A0A6S8DL51"/>
<dbReference type="InterPro" id="IPR000719">
    <property type="entry name" value="Prot_kinase_dom"/>
</dbReference>
<evidence type="ECO:0000259" key="2">
    <source>
        <dbReference type="PROSITE" id="PS50011"/>
    </source>
</evidence>
<dbReference type="SUPFAM" id="SSF56112">
    <property type="entry name" value="Protein kinase-like (PK-like)"/>
    <property type="match status" value="1"/>
</dbReference>
<feature type="signal peptide" evidence="1">
    <location>
        <begin position="1"/>
        <end position="26"/>
    </location>
</feature>
<proteinExistence type="predicted"/>
<feature type="chain" id="PRO_5035584459" description="Protein kinase domain-containing protein" evidence="1">
    <location>
        <begin position="27"/>
        <end position="158"/>
    </location>
</feature>
<gene>
    <name evidence="3" type="ORF">ASTO00021_LOCUS11031</name>
    <name evidence="4" type="ORF">ASTO00021_LOCUS11032</name>
</gene>
<protein>
    <recommendedName>
        <fullName evidence="2">Protein kinase domain-containing protein</fullName>
    </recommendedName>
</protein>
<keyword evidence="1" id="KW-0732">Signal</keyword>
<dbReference type="EMBL" id="HBIN01014573">
    <property type="protein sequence ID" value="CAE0440897.1"/>
    <property type="molecule type" value="Transcribed_RNA"/>
</dbReference>
<name>A0A6S8DL51_9STRA</name>
<evidence type="ECO:0000313" key="4">
    <source>
        <dbReference type="EMBL" id="CAE0440898.1"/>
    </source>
</evidence>
<sequence length="158" mass="17750">MAKCLKSDIWALGITLLILSVGVTKYASLNNTNGCYSWENVLEGFIYDMNDEDDPHSSLLQYLEEYGEVGDNIVSALKRFSILRNEFYDFLGKSLTFNRINRAGVDELLKVPFITSNNDVAKHIGKFDGSSSDESSKLYEPIKKFVGNEYTAPNTPTK</sequence>
<organism evidence="3">
    <name type="scientific">Aplanochytrium stocchinoi</name>
    <dbReference type="NCBI Taxonomy" id="215587"/>
    <lineage>
        <taxon>Eukaryota</taxon>
        <taxon>Sar</taxon>
        <taxon>Stramenopiles</taxon>
        <taxon>Bigyra</taxon>
        <taxon>Labyrinthulomycetes</taxon>
        <taxon>Thraustochytrida</taxon>
        <taxon>Thraustochytriidae</taxon>
        <taxon>Aplanochytrium</taxon>
    </lineage>
</organism>
<accession>A0A6S8DL51</accession>
<dbReference type="Gene3D" id="1.10.510.10">
    <property type="entry name" value="Transferase(Phosphotransferase) domain 1"/>
    <property type="match status" value="1"/>
</dbReference>
<evidence type="ECO:0000313" key="3">
    <source>
        <dbReference type="EMBL" id="CAE0440897.1"/>
    </source>
</evidence>
<dbReference type="EMBL" id="HBIN01014575">
    <property type="protein sequence ID" value="CAE0440898.1"/>
    <property type="molecule type" value="Transcribed_RNA"/>
</dbReference>
<dbReference type="InterPro" id="IPR011009">
    <property type="entry name" value="Kinase-like_dom_sf"/>
</dbReference>
<reference evidence="3" key="1">
    <citation type="submission" date="2021-01" db="EMBL/GenBank/DDBJ databases">
        <authorList>
            <person name="Corre E."/>
            <person name="Pelletier E."/>
            <person name="Niang G."/>
            <person name="Scheremetjew M."/>
            <person name="Finn R."/>
            <person name="Kale V."/>
            <person name="Holt S."/>
            <person name="Cochrane G."/>
            <person name="Meng A."/>
            <person name="Brown T."/>
            <person name="Cohen L."/>
        </authorList>
    </citation>
    <scope>NUCLEOTIDE SEQUENCE</scope>
    <source>
        <strain evidence="3">GSBS06</strain>
    </source>
</reference>
<dbReference type="PROSITE" id="PS50011">
    <property type="entry name" value="PROTEIN_KINASE_DOM"/>
    <property type="match status" value="1"/>
</dbReference>
<dbReference type="GO" id="GO:0004672">
    <property type="term" value="F:protein kinase activity"/>
    <property type="evidence" value="ECO:0007669"/>
    <property type="project" value="InterPro"/>
</dbReference>
<evidence type="ECO:0000256" key="1">
    <source>
        <dbReference type="SAM" id="SignalP"/>
    </source>
</evidence>